<keyword evidence="2" id="KW-1185">Reference proteome</keyword>
<organism evidence="1 2">
    <name type="scientific">Durusdinium trenchii</name>
    <dbReference type="NCBI Taxonomy" id="1381693"/>
    <lineage>
        <taxon>Eukaryota</taxon>
        <taxon>Sar</taxon>
        <taxon>Alveolata</taxon>
        <taxon>Dinophyceae</taxon>
        <taxon>Suessiales</taxon>
        <taxon>Symbiodiniaceae</taxon>
        <taxon>Durusdinium</taxon>
    </lineage>
</organism>
<name>A0ABP0QSL0_9DINO</name>
<dbReference type="EMBL" id="CAXAMN010024917">
    <property type="protein sequence ID" value="CAK9090999.1"/>
    <property type="molecule type" value="Genomic_DNA"/>
</dbReference>
<reference evidence="1 2" key="1">
    <citation type="submission" date="2024-02" db="EMBL/GenBank/DDBJ databases">
        <authorList>
            <person name="Chen Y."/>
            <person name="Shah S."/>
            <person name="Dougan E. K."/>
            <person name="Thang M."/>
            <person name="Chan C."/>
        </authorList>
    </citation>
    <scope>NUCLEOTIDE SEQUENCE [LARGE SCALE GENOMIC DNA]</scope>
</reference>
<protein>
    <submittedName>
        <fullName evidence="1">Uncharacterized protein</fullName>
    </submittedName>
</protein>
<accession>A0ABP0QSL0</accession>
<dbReference type="Proteomes" id="UP001642484">
    <property type="component" value="Unassembled WGS sequence"/>
</dbReference>
<evidence type="ECO:0000313" key="2">
    <source>
        <dbReference type="Proteomes" id="UP001642484"/>
    </source>
</evidence>
<gene>
    <name evidence="1" type="ORF">CCMP2556_LOCUS43679</name>
</gene>
<proteinExistence type="predicted"/>
<evidence type="ECO:0000313" key="1">
    <source>
        <dbReference type="EMBL" id="CAK9090999.1"/>
    </source>
</evidence>
<sequence>MSSESWMVAVLAWSLDELPYAWLYLELPLPIFGALPESAPEDPWWASGGCLCILRGGGEDYPRLLFAGLSGQLRPRSGLASHFCCPWMVLGGRGRVGGGRPGTERGDLQRHWQCRSLLWFQVGPHRAMVLWLPFQHRSAAPAVPGRCAHALWHAADAHEPWTGTCHGSTPLAIAATAQPQEQRDATDGPAPAGADMGFHVWHHVRHGTGWRQRKEFLDSDFGCRKQAGMVGYGKKEVYGCLDFARRCTEIQLSVINL</sequence>
<comment type="caution">
    <text evidence="1">The sequence shown here is derived from an EMBL/GenBank/DDBJ whole genome shotgun (WGS) entry which is preliminary data.</text>
</comment>